<keyword evidence="1" id="KW-0732">Signal</keyword>
<dbReference type="InterPro" id="IPR024079">
    <property type="entry name" value="MetalloPept_cat_dom_sf"/>
</dbReference>
<evidence type="ECO:0000259" key="2">
    <source>
        <dbReference type="Pfam" id="PF14521"/>
    </source>
</evidence>
<reference evidence="3 4" key="1">
    <citation type="submission" date="2024-05" db="EMBL/GenBank/DDBJ databases">
        <title>A draft genome resource for the thread blight pathogen Marasmius tenuissimus strain MS-2.</title>
        <authorList>
            <person name="Yulfo-Soto G.E."/>
            <person name="Baruah I.K."/>
            <person name="Amoako-Attah I."/>
            <person name="Bukari Y."/>
            <person name="Meinhardt L.W."/>
            <person name="Bailey B.A."/>
            <person name="Cohen S.P."/>
        </authorList>
    </citation>
    <scope>NUCLEOTIDE SEQUENCE [LARGE SCALE GENOMIC DNA]</scope>
    <source>
        <strain evidence="3 4">MS-2</strain>
    </source>
</reference>
<dbReference type="Gene3D" id="3.40.390.10">
    <property type="entry name" value="Collagenase (Catalytic Domain)"/>
    <property type="match status" value="1"/>
</dbReference>
<organism evidence="3 4">
    <name type="scientific">Marasmius tenuissimus</name>
    <dbReference type="NCBI Taxonomy" id="585030"/>
    <lineage>
        <taxon>Eukaryota</taxon>
        <taxon>Fungi</taxon>
        <taxon>Dikarya</taxon>
        <taxon>Basidiomycota</taxon>
        <taxon>Agaricomycotina</taxon>
        <taxon>Agaricomycetes</taxon>
        <taxon>Agaricomycetidae</taxon>
        <taxon>Agaricales</taxon>
        <taxon>Marasmiineae</taxon>
        <taxon>Marasmiaceae</taxon>
        <taxon>Marasmius</taxon>
    </lineage>
</organism>
<evidence type="ECO:0000313" key="3">
    <source>
        <dbReference type="EMBL" id="KAL0063622.1"/>
    </source>
</evidence>
<comment type="caution">
    <text evidence="3">The sequence shown here is derived from an EMBL/GenBank/DDBJ whole genome shotgun (WGS) entry which is preliminary data.</text>
</comment>
<proteinExistence type="predicted"/>
<dbReference type="SUPFAM" id="SSF55486">
    <property type="entry name" value="Metalloproteases ('zincins'), catalytic domain"/>
    <property type="match status" value="1"/>
</dbReference>
<keyword evidence="4" id="KW-1185">Reference proteome</keyword>
<name>A0ABR2ZR72_9AGAR</name>
<evidence type="ECO:0000256" key="1">
    <source>
        <dbReference type="SAM" id="SignalP"/>
    </source>
</evidence>
<protein>
    <recommendedName>
        <fullName evidence="2">Lysine-specific metallo-endopeptidase domain-containing protein</fullName>
    </recommendedName>
</protein>
<gene>
    <name evidence="3" type="ORF">AAF712_009420</name>
</gene>
<feature type="domain" description="Lysine-specific metallo-endopeptidase" evidence="2">
    <location>
        <begin position="160"/>
        <end position="277"/>
    </location>
</feature>
<dbReference type="Pfam" id="PF14521">
    <property type="entry name" value="Aspzincin_M35"/>
    <property type="match status" value="1"/>
</dbReference>
<feature type="signal peptide" evidence="1">
    <location>
        <begin position="1"/>
        <end position="18"/>
    </location>
</feature>
<sequence length="323" mass="35733">MFLLGLSTVLLVATLAKTDRCPGLPPPLLSALNGSALEVNDSDGRQLPLAARAQLVKYDGCTAVQDAIIDEAREQFRPLAMGTKRWYDAMTDPAVPANVRQDSLAVYQYWFGDMQRVPQLYRDYNRVIIDQVYKNAINGKNDCVGASDPTTSPLGFRCGVIGKGERDCIDNSVYGQTASDDGLVNLCPLFFSDTGLAFRRLKDSRKNHIAGGVIAHEVTHSKRLIGMGTGPLNNRPSTDDRKVGYGWNTCHDAASSTNVARQQEAILNADNYEYYFQRSYFQYCECSDYDGTRQAPTVRKKGICGPYWDSVQNDKPEGLCTIL</sequence>
<accession>A0ABR2ZR72</accession>
<evidence type="ECO:0000313" key="4">
    <source>
        <dbReference type="Proteomes" id="UP001437256"/>
    </source>
</evidence>
<dbReference type="EMBL" id="JBBXMP010000076">
    <property type="protein sequence ID" value="KAL0063622.1"/>
    <property type="molecule type" value="Genomic_DNA"/>
</dbReference>
<dbReference type="InterPro" id="IPR029463">
    <property type="entry name" value="Lys_MEP"/>
</dbReference>
<dbReference type="Proteomes" id="UP001437256">
    <property type="component" value="Unassembled WGS sequence"/>
</dbReference>
<feature type="chain" id="PRO_5046971982" description="Lysine-specific metallo-endopeptidase domain-containing protein" evidence="1">
    <location>
        <begin position="19"/>
        <end position="323"/>
    </location>
</feature>